<evidence type="ECO:0000313" key="2">
    <source>
        <dbReference type="EMBL" id="KYG73330.1"/>
    </source>
</evidence>
<gene>
    <name evidence="2" type="ORF">AWW68_11525</name>
</gene>
<dbReference type="STRING" id="333140.AWW68_11525"/>
<dbReference type="EMBL" id="LRPC01000028">
    <property type="protein sequence ID" value="KYG73330.1"/>
    <property type="molecule type" value="Genomic_DNA"/>
</dbReference>
<dbReference type="Proteomes" id="UP000075606">
    <property type="component" value="Unassembled WGS sequence"/>
</dbReference>
<protein>
    <submittedName>
        <fullName evidence="2">Phosphatidylinositol kinase</fullName>
    </submittedName>
</protein>
<comment type="caution">
    <text evidence="2">The sequence shown here is derived from an EMBL/GenBank/DDBJ whole genome shotgun (WGS) entry which is preliminary data.</text>
</comment>
<sequence length="108" mass="12332">MRKGQVLFKGELAGMLIQFDDGSFEFKYEDRWFKDPMKPAVSLTLPKTTQSYHSPFLFPFFYHMLPEGSNKQAVCFHRKIDKDDDFGLLLATSKTDSIGAVSVIKSSE</sequence>
<dbReference type="Pfam" id="PF13657">
    <property type="entry name" value="Couple_hipA"/>
    <property type="match status" value="1"/>
</dbReference>
<dbReference type="AlphaFoldDB" id="A0A150X3M9"/>
<accession>A0A150X3M9</accession>
<dbReference type="NCBIfam" id="TIGR03071">
    <property type="entry name" value="couple_hipA"/>
    <property type="match status" value="1"/>
</dbReference>
<dbReference type="OrthoDB" id="196808at2"/>
<keyword evidence="2" id="KW-0418">Kinase</keyword>
<proteinExistence type="predicted"/>
<dbReference type="RefSeq" id="WP_068221529.1">
    <property type="nucleotide sequence ID" value="NZ_LRPC01000028.1"/>
</dbReference>
<keyword evidence="3" id="KW-1185">Reference proteome</keyword>
<reference evidence="2 3" key="1">
    <citation type="submission" date="2016-01" db="EMBL/GenBank/DDBJ databases">
        <title>Genome sequencing of Roseivirga spongicola UST030701-084.</title>
        <authorList>
            <person name="Selvaratnam C."/>
            <person name="Thevarajoo S."/>
            <person name="Goh K.M."/>
            <person name="Ee R."/>
            <person name="Chan K.-G."/>
            <person name="Chong C.S."/>
        </authorList>
    </citation>
    <scope>NUCLEOTIDE SEQUENCE [LARGE SCALE GENOMIC DNA]</scope>
    <source>
        <strain evidence="2 3">UST030701-084</strain>
    </source>
</reference>
<evidence type="ECO:0000259" key="1">
    <source>
        <dbReference type="Pfam" id="PF13657"/>
    </source>
</evidence>
<evidence type="ECO:0000313" key="3">
    <source>
        <dbReference type="Proteomes" id="UP000075606"/>
    </source>
</evidence>
<organism evidence="2 3">
    <name type="scientific">Roseivirga spongicola</name>
    <dbReference type="NCBI Taxonomy" id="333140"/>
    <lineage>
        <taxon>Bacteria</taxon>
        <taxon>Pseudomonadati</taxon>
        <taxon>Bacteroidota</taxon>
        <taxon>Cytophagia</taxon>
        <taxon>Cytophagales</taxon>
        <taxon>Roseivirgaceae</taxon>
        <taxon>Roseivirga</taxon>
    </lineage>
</organism>
<dbReference type="InterPro" id="IPR017508">
    <property type="entry name" value="HipA_N1"/>
</dbReference>
<name>A0A150X3M9_9BACT</name>
<keyword evidence="2" id="KW-0808">Transferase</keyword>
<feature type="domain" description="HipA N-terminal subdomain 1" evidence="1">
    <location>
        <begin position="5"/>
        <end position="103"/>
    </location>
</feature>
<dbReference type="GO" id="GO:0016301">
    <property type="term" value="F:kinase activity"/>
    <property type="evidence" value="ECO:0007669"/>
    <property type="project" value="UniProtKB-KW"/>
</dbReference>